<protein>
    <submittedName>
        <fullName evidence="5">FtsK/SpoIIIE domain-containing protein</fullName>
    </submittedName>
</protein>
<dbReference type="PANTHER" id="PTHR22683:SF41">
    <property type="entry name" value="DNA TRANSLOCASE FTSK"/>
    <property type="match status" value="1"/>
</dbReference>
<keyword evidence="6" id="KW-1185">Reference proteome</keyword>
<evidence type="ECO:0000259" key="4">
    <source>
        <dbReference type="PROSITE" id="PS50901"/>
    </source>
</evidence>
<sequence length="376" mass="42514">MINISKKTNALGEALSTLRVVWRRRKGQEIPGAILDTIDVIWPEGKPRPLLTHKKQTPGGWHMIFTLMPGVSFNEFKNKTEYFSDACRGLVDIKKVNGFVHMNISTGSMENFYPYSFNPEDYPKMDLPVPVGYDSSGKLVVFDLAESPHLLVAGVPGFGKSNFLHVLIHALLPKALVAVMDFKRLEFAYLKNHCALARTEVEALALMKALNREMERRIDLLDAAGCAKVQEFKDDMPFIVLVCDEVAEIENEEIVYYIDRIVRLARAVGISVVMATQRPSKKLKIFKDDTRDMFLARICYQMADEISSRMVLGEQCPQAAYLPEIKGRGIFKYGMTIKEVQSMCLYLKDAKKMLEGTEKAVSDFAQCCSVKRLPPR</sequence>
<dbReference type="PROSITE" id="PS50901">
    <property type="entry name" value="FTSK"/>
    <property type="match status" value="1"/>
</dbReference>
<evidence type="ECO:0000313" key="6">
    <source>
        <dbReference type="Proteomes" id="UP001172911"/>
    </source>
</evidence>
<dbReference type="AlphaFoldDB" id="A0AAW7Z996"/>
<dbReference type="GO" id="GO:0016020">
    <property type="term" value="C:membrane"/>
    <property type="evidence" value="ECO:0007669"/>
    <property type="project" value="UniProtKB-SubCell"/>
</dbReference>
<dbReference type="InterPro" id="IPR027417">
    <property type="entry name" value="P-loop_NTPase"/>
</dbReference>
<comment type="caution">
    <text evidence="5">The sequence shown here is derived from an EMBL/GenBank/DDBJ whole genome shotgun (WGS) entry which is preliminary data.</text>
</comment>
<evidence type="ECO:0000256" key="3">
    <source>
        <dbReference type="PROSITE-ProRule" id="PRU00289"/>
    </source>
</evidence>
<dbReference type="GO" id="GO:0005524">
    <property type="term" value="F:ATP binding"/>
    <property type="evidence" value="ECO:0007669"/>
    <property type="project" value="UniProtKB-UniRule"/>
</dbReference>
<proteinExistence type="predicted"/>
<evidence type="ECO:0000256" key="2">
    <source>
        <dbReference type="ARBA" id="ARBA00022840"/>
    </source>
</evidence>
<dbReference type="InterPro" id="IPR050206">
    <property type="entry name" value="FtsK/SpoIIIE/SftA"/>
</dbReference>
<dbReference type="SUPFAM" id="SSF52540">
    <property type="entry name" value="P-loop containing nucleoside triphosphate hydrolases"/>
    <property type="match status" value="1"/>
</dbReference>
<feature type="domain" description="FtsK" evidence="4">
    <location>
        <begin position="137"/>
        <end position="309"/>
    </location>
</feature>
<name>A0AAW7Z996_9FIRM</name>
<keyword evidence="2 3" id="KW-0067">ATP-binding</keyword>
<feature type="binding site" evidence="3">
    <location>
        <begin position="154"/>
        <end position="161"/>
    </location>
    <ligand>
        <name>ATP</name>
        <dbReference type="ChEBI" id="CHEBI:30616"/>
    </ligand>
</feature>
<reference evidence="5" key="1">
    <citation type="journal article" date="2023" name="J. Hazard. Mater.">
        <title>Anaerobic biodegradation of pyrene and benzo[a]pyrene by a new sulfate-reducing Desulforamulus aquiferis strain DSA.</title>
        <authorList>
            <person name="Zhang Z."/>
            <person name="Sun J."/>
            <person name="Gong X."/>
            <person name="Wang C."/>
            <person name="Wang H."/>
        </authorList>
    </citation>
    <scope>NUCLEOTIDE SEQUENCE</scope>
    <source>
        <strain evidence="5">DSA</strain>
    </source>
</reference>
<dbReference type="Gene3D" id="3.40.50.300">
    <property type="entry name" value="P-loop containing nucleotide triphosphate hydrolases"/>
    <property type="match status" value="1"/>
</dbReference>
<keyword evidence="1 3" id="KW-0547">Nucleotide-binding</keyword>
<dbReference type="EMBL" id="JARPTC010000003">
    <property type="protein sequence ID" value="MDO7786110.1"/>
    <property type="molecule type" value="Genomic_DNA"/>
</dbReference>
<evidence type="ECO:0000313" key="5">
    <source>
        <dbReference type="EMBL" id="MDO7786110.1"/>
    </source>
</evidence>
<dbReference type="InterPro" id="IPR002543">
    <property type="entry name" value="FtsK_dom"/>
</dbReference>
<dbReference type="GO" id="GO:0003677">
    <property type="term" value="F:DNA binding"/>
    <property type="evidence" value="ECO:0007669"/>
    <property type="project" value="InterPro"/>
</dbReference>
<organism evidence="5 6">
    <name type="scientific">Desulforamulus aquiferis</name>
    <dbReference type="NCBI Taxonomy" id="1397668"/>
    <lineage>
        <taxon>Bacteria</taxon>
        <taxon>Bacillati</taxon>
        <taxon>Bacillota</taxon>
        <taxon>Clostridia</taxon>
        <taxon>Eubacteriales</taxon>
        <taxon>Peptococcaceae</taxon>
        <taxon>Desulforamulus</taxon>
    </lineage>
</organism>
<reference evidence="5" key="2">
    <citation type="submission" date="2023-03" db="EMBL/GenBank/DDBJ databases">
        <authorList>
            <person name="Zhang Z."/>
        </authorList>
    </citation>
    <scope>NUCLEOTIDE SEQUENCE</scope>
    <source>
        <strain evidence="5">DSA</strain>
    </source>
</reference>
<dbReference type="Proteomes" id="UP001172911">
    <property type="component" value="Unassembled WGS sequence"/>
</dbReference>
<dbReference type="Pfam" id="PF01580">
    <property type="entry name" value="FtsK_SpoIIIE"/>
    <property type="match status" value="1"/>
</dbReference>
<gene>
    <name evidence="5" type="ORF">P6N53_02600</name>
</gene>
<evidence type="ECO:0000256" key="1">
    <source>
        <dbReference type="ARBA" id="ARBA00022741"/>
    </source>
</evidence>
<accession>A0AAW7Z996</accession>
<dbReference type="PANTHER" id="PTHR22683">
    <property type="entry name" value="SPORULATION PROTEIN RELATED"/>
    <property type="match status" value="1"/>
</dbReference>